<dbReference type="InterPro" id="IPR014746">
    <property type="entry name" value="Gln_synth/guanido_kin_cat_dom"/>
</dbReference>
<sequence>MTLTPIIGLEIHVQLKTKSKMFCRCDNSGENQPPNTTVCPVCLGQPGTLPVANRQAIAWSAMAALALNCEIPAISKFDRKSYFYPDLPKGYQISQFDQPIGLRGFLEIETKDGLKKISINRLHLEEDAAKNFHSVDGKNTLVDYNRSSTPLMEIVTEPDLRAAAQAKTFVQELRLIMRYLDVSDADMEKGHLRCDANISLTDQLADKIDYKKLSPKTEVKNINSFRAVEKAIEYEIKRQTELWQEGQAPKIQSTRGWNEDKGVTEEQRTKEEASDYRYFPEPDLPPINFTPGAANGFDLKKIKASLPELPQDKRKRFIAEYGLTVENARILIEDKNLAAYFEQAISELRAWLISLDETEGTQAEIWEKNKAKLAKLAGNWLLNKLLAVSPQALENVAPENFAEFITLIHGNKINSTIAQKLLEKMVQTKKDPSVILDEEGLDKGVEQKDIETIIDQIISQNQKEVEAYKQGKTTLLQFFIGQAMRQTKGQADPETLKNIITGKLNN</sequence>
<dbReference type="SUPFAM" id="SSF55931">
    <property type="entry name" value="Glutamine synthetase/guanido kinase"/>
    <property type="match status" value="1"/>
</dbReference>
<accession>A0A1G1YU11</accession>
<evidence type="ECO:0000256" key="8">
    <source>
        <dbReference type="ARBA" id="ARBA00047380"/>
    </source>
</evidence>
<comment type="caution">
    <text evidence="13">The sequence shown here is derived from an EMBL/GenBank/DDBJ whole genome shotgun (WGS) entry which is preliminary data.</text>
</comment>
<dbReference type="PANTHER" id="PTHR11659">
    <property type="entry name" value="GLUTAMYL-TRNA GLN AMIDOTRANSFERASE SUBUNIT B MITOCHONDRIAL AND PROKARYOTIC PET112-RELATED"/>
    <property type="match status" value="1"/>
</dbReference>
<dbReference type="SUPFAM" id="SSF89095">
    <property type="entry name" value="GatB/YqeY motif"/>
    <property type="match status" value="1"/>
</dbReference>
<dbReference type="NCBIfam" id="TIGR00133">
    <property type="entry name" value="gatB"/>
    <property type="match status" value="1"/>
</dbReference>
<evidence type="ECO:0000256" key="3">
    <source>
        <dbReference type="ARBA" id="ARBA00022598"/>
    </source>
</evidence>
<organism evidence="13 14">
    <name type="scientific">Candidatus Buchananbacteria bacterium RIFCSPLOWO2_02_FULL_46_11b</name>
    <dbReference type="NCBI Taxonomy" id="1797548"/>
    <lineage>
        <taxon>Bacteria</taxon>
        <taxon>Candidatus Buchananiibacteriota</taxon>
    </lineage>
</organism>
<comment type="catalytic activity">
    <reaction evidence="8 10">
        <text>L-aspartyl-tRNA(Asn) + L-glutamine + ATP + H2O = L-asparaginyl-tRNA(Asn) + L-glutamate + ADP + phosphate + 2 H(+)</text>
        <dbReference type="Rhea" id="RHEA:14513"/>
        <dbReference type="Rhea" id="RHEA-COMP:9674"/>
        <dbReference type="Rhea" id="RHEA-COMP:9677"/>
        <dbReference type="ChEBI" id="CHEBI:15377"/>
        <dbReference type="ChEBI" id="CHEBI:15378"/>
        <dbReference type="ChEBI" id="CHEBI:29985"/>
        <dbReference type="ChEBI" id="CHEBI:30616"/>
        <dbReference type="ChEBI" id="CHEBI:43474"/>
        <dbReference type="ChEBI" id="CHEBI:58359"/>
        <dbReference type="ChEBI" id="CHEBI:78515"/>
        <dbReference type="ChEBI" id="CHEBI:78516"/>
        <dbReference type="ChEBI" id="CHEBI:456216"/>
    </reaction>
</comment>
<dbReference type="InterPro" id="IPR023168">
    <property type="entry name" value="GatB_Yqey_C_2"/>
</dbReference>
<evidence type="ECO:0000256" key="5">
    <source>
        <dbReference type="ARBA" id="ARBA00022840"/>
    </source>
</evidence>
<proteinExistence type="inferred from homology"/>
<dbReference type="InterPro" id="IPR017958">
    <property type="entry name" value="Gln-tRNA_amidoTrfase_suB_CS"/>
</dbReference>
<dbReference type="NCBIfam" id="NF004014">
    <property type="entry name" value="PRK05477.1-4"/>
    <property type="match status" value="1"/>
</dbReference>
<keyword evidence="4 10" id="KW-0547">Nucleotide-binding</keyword>
<name>A0A1G1YU11_9BACT</name>
<gene>
    <name evidence="10" type="primary">gatB</name>
    <name evidence="13" type="ORF">A3H67_01555</name>
</gene>
<evidence type="ECO:0000256" key="9">
    <source>
        <dbReference type="ARBA" id="ARBA00047913"/>
    </source>
</evidence>
<feature type="domain" description="Asn/Gln amidotransferase" evidence="12">
    <location>
        <begin position="339"/>
        <end position="504"/>
    </location>
</feature>
<dbReference type="EMBL" id="MHIR01000071">
    <property type="protein sequence ID" value="OGY55845.1"/>
    <property type="molecule type" value="Genomic_DNA"/>
</dbReference>
<dbReference type="InterPro" id="IPR006075">
    <property type="entry name" value="Asn/Gln-tRNA_Trfase_suB/E_cat"/>
</dbReference>
<keyword evidence="5 10" id="KW-0067">ATP-binding</keyword>
<dbReference type="InterPro" id="IPR018027">
    <property type="entry name" value="Asn/Gln_amidotransferase"/>
</dbReference>
<dbReference type="GO" id="GO:0050567">
    <property type="term" value="F:glutaminyl-tRNA synthase (glutamine-hydrolyzing) activity"/>
    <property type="evidence" value="ECO:0007669"/>
    <property type="project" value="UniProtKB-UniRule"/>
</dbReference>
<dbReference type="PROSITE" id="PS01234">
    <property type="entry name" value="GATB"/>
    <property type="match status" value="1"/>
</dbReference>
<feature type="region of interest" description="Disordered" evidence="11">
    <location>
        <begin position="253"/>
        <end position="273"/>
    </location>
</feature>
<dbReference type="FunFam" id="1.10.10.410:FF:000001">
    <property type="entry name" value="Aspartyl/glutamyl-tRNA(Asn/Gln) amidotransferase subunit B"/>
    <property type="match status" value="1"/>
</dbReference>
<keyword evidence="6 10" id="KW-0648">Protein biosynthesis</keyword>
<dbReference type="AlphaFoldDB" id="A0A1G1YU11"/>
<dbReference type="SMART" id="SM00845">
    <property type="entry name" value="GatB_Yqey"/>
    <property type="match status" value="1"/>
</dbReference>
<dbReference type="Gene3D" id="1.10.150.380">
    <property type="entry name" value="GatB domain, N-terminal subdomain"/>
    <property type="match status" value="1"/>
</dbReference>
<comment type="similarity">
    <text evidence="1 10">Belongs to the GatB/GatE family. GatB subfamily.</text>
</comment>
<evidence type="ECO:0000313" key="13">
    <source>
        <dbReference type="EMBL" id="OGY55845.1"/>
    </source>
</evidence>
<dbReference type="Proteomes" id="UP000177408">
    <property type="component" value="Unassembled WGS sequence"/>
</dbReference>
<dbReference type="HAMAP" id="MF_00121">
    <property type="entry name" value="GatB"/>
    <property type="match status" value="1"/>
</dbReference>
<comment type="function">
    <text evidence="7 10">Allows the formation of correctly charged Asn-tRNA(Asn) or Gln-tRNA(Gln) through the transamidation of misacylated Asp-tRNA(Asn) or Glu-tRNA(Gln) in organisms which lack either or both of asparaginyl-tRNA or glutaminyl-tRNA synthetases. The reaction takes place in the presence of glutamine and ATP through an activated phospho-Asp-tRNA(Asn) or phospho-Glu-tRNA(Gln).</text>
</comment>
<dbReference type="Pfam" id="PF02637">
    <property type="entry name" value="GatB_Yqey"/>
    <property type="match status" value="1"/>
</dbReference>
<dbReference type="InterPro" id="IPR003789">
    <property type="entry name" value="Asn/Gln_tRNA_amidoTrase-B-like"/>
</dbReference>
<evidence type="ECO:0000256" key="7">
    <source>
        <dbReference type="ARBA" id="ARBA00024799"/>
    </source>
</evidence>
<evidence type="ECO:0000313" key="14">
    <source>
        <dbReference type="Proteomes" id="UP000177408"/>
    </source>
</evidence>
<comment type="subunit">
    <text evidence="2 10">Heterotrimer of A, B and C subunits.</text>
</comment>
<evidence type="ECO:0000256" key="1">
    <source>
        <dbReference type="ARBA" id="ARBA00005306"/>
    </source>
</evidence>
<dbReference type="InterPro" id="IPR017959">
    <property type="entry name" value="Asn/Gln-tRNA_amidoTrfase_suB/E"/>
</dbReference>
<dbReference type="GO" id="GO:0050566">
    <property type="term" value="F:asparaginyl-tRNA synthase (glutamine-hydrolyzing) activity"/>
    <property type="evidence" value="ECO:0007669"/>
    <property type="project" value="RHEA"/>
</dbReference>
<dbReference type="GO" id="GO:0006412">
    <property type="term" value="P:translation"/>
    <property type="evidence" value="ECO:0007669"/>
    <property type="project" value="UniProtKB-UniRule"/>
</dbReference>
<dbReference type="GO" id="GO:0005524">
    <property type="term" value="F:ATP binding"/>
    <property type="evidence" value="ECO:0007669"/>
    <property type="project" value="UniProtKB-KW"/>
</dbReference>
<dbReference type="NCBIfam" id="NF004012">
    <property type="entry name" value="PRK05477.1-2"/>
    <property type="match status" value="1"/>
</dbReference>
<reference evidence="13 14" key="1">
    <citation type="journal article" date="2016" name="Nat. Commun.">
        <title>Thousands of microbial genomes shed light on interconnected biogeochemical processes in an aquifer system.</title>
        <authorList>
            <person name="Anantharaman K."/>
            <person name="Brown C.T."/>
            <person name="Hug L.A."/>
            <person name="Sharon I."/>
            <person name="Castelle C.J."/>
            <person name="Probst A.J."/>
            <person name="Thomas B.C."/>
            <person name="Singh A."/>
            <person name="Wilkins M.J."/>
            <person name="Karaoz U."/>
            <person name="Brodie E.L."/>
            <person name="Williams K.H."/>
            <person name="Hubbard S.S."/>
            <person name="Banfield J.F."/>
        </authorList>
    </citation>
    <scope>NUCLEOTIDE SEQUENCE [LARGE SCALE GENOMIC DNA]</scope>
</reference>
<protein>
    <recommendedName>
        <fullName evidence="10">Aspartyl/glutamyl-tRNA(Asn/Gln) amidotransferase subunit B</fullName>
        <shortName evidence="10">Asp/Glu-ADT subunit B</shortName>
        <ecNumber evidence="10">6.3.5.-</ecNumber>
    </recommendedName>
</protein>
<dbReference type="EC" id="6.3.5.-" evidence="10"/>
<dbReference type="InterPro" id="IPR004413">
    <property type="entry name" value="GatB"/>
</dbReference>
<evidence type="ECO:0000256" key="10">
    <source>
        <dbReference type="HAMAP-Rule" id="MF_00121"/>
    </source>
</evidence>
<evidence type="ECO:0000256" key="2">
    <source>
        <dbReference type="ARBA" id="ARBA00011123"/>
    </source>
</evidence>
<evidence type="ECO:0000256" key="6">
    <source>
        <dbReference type="ARBA" id="ARBA00022917"/>
    </source>
</evidence>
<keyword evidence="3 10" id="KW-0436">Ligase</keyword>
<evidence type="ECO:0000256" key="4">
    <source>
        <dbReference type="ARBA" id="ARBA00022741"/>
    </source>
</evidence>
<dbReference type="GO" id="GO:0070681">
    <property type="term" value="P:glutaminyl-tRNAGln biosynthesis via transamidation"/>
    <property type="evidence" value="ECO:0007669"/>
    <property type="project" value="TreeGrafter"/>
</dbReference>
<evidence type="ECO:0000256" key="11">
    <source>
        <dbReference type="SAM" id="MobiDB-lite"/>
    </source>
</evidence>
<dbReference type="Gene3D" id="1.10.10.410">
    <property type="match status" value="1"/>
</dbReference>
<evidence type="ECO:0000259" key="12">
    <source>
        <dbReference type="SMART" id="SM00845"/>
    </source>
</evidence>
<comment type="catalytic activity">
    <reaction evidence="9 10">
        <text>L-glutamyl-tRNA(Gln) + L-glutamine + ATP + H2O = L-glutaminyl-tRNA(Gln) + L-glutamate + ADP + phosphate + H(+)</text>
        <dbReference type="Rhea" id="RHEA:17521"/>
        <dbReference type="Rhea" id="RHEA-COMP:9681"/>
        <dbReference type="Rhea" id="RHEA-COMP:9684"/>
        <dbReference type="ChEBI" id="CHEBI:15377"/>
        <dbReference type="ChEBI" id="CHEBI:15378"/>
        <dbReference type="ChEBI" id="CHEBI:29985"/>
        <dbReference type="ChEBI" id="CHEBI:30616"/>
        <dbReference type="ChEBI" id="CHEBI:43474"/>
        <dbReference type="ChEBI" id="CHEBI:58359"/>
        <dbReference type="ChEBI" id="CHEBI:78520"/>
        <dbReference type="ChEBI" id="CHEBI:78521"/>
        <dbReference type="ChEBI" id="CHEBI:456216"/>
    </reaction>
</comment>
<dbReference type="InterPro" id="IPR042114">
    <property type="entry name" value="GatB_C_1"/>
</dbReference>
<dbReference type="PANTHER" id="PTHR11659:SF0">
    <property type="entry name" value="GLUTAMYL-TRNA(GLN) AMIDOTRANSFERASE SUBUNIT B, MITOCHONDRIAL"/>
    <property type="match status" value="1"/>
</dbReference>
<dbReference type="Pfam" id="PF02934">
    <property type="entry name" value="GatB_N"/>
    <property type="match status" value="1"/>
</dbReference>
<feature type="compositionally biased region" description="Basic and acidic residues" evidence="11">
    <location>
        <begin position="257"/>
        <end position="273"/>
    </location>
</feature>